<evidence type="ECO:0008006" key="4">
    <source>
        <dbReference type="Google" id="ProtNLM"/>
    </source>
</evidence>
<accession>A0A453MZX0</accession>
<feature type="signal peptide" evidence="1">
    <location>
        <begin position="1"/>
        <end position="21"/>
    </location>
</feature>
<reference evidence="3" key="1">
    <citation type="journal article" date="2014" name="Science">
        <title>Ancient hybridizations among the ancestral genomes of bread wheat.</title>
        <authorList>
            <consortium name="International Wheat Genome Sequencing Consortium,"/>
            <person name="Marcussen T."/>
            <person name="Sandve S.R."/>
            <person name="Heier L."/>
            <person name="Spannagl M."/>
            <person name="Pfeifer M."/>
            <person name="Jakobsen K.S."/>
            <person name="Wulff B.B."/>
            <person name="Steuernagel B."/>
            <person name="Mayer K.F."/>
            <person name="Olsen O.A."/>
        </authorList>
    </citation>
    <scope>NUCLEOTIDE SEQUENCE [LARGE SCALE GENOMIC DNA]</scope>
    <source>
        <strain evidence="3">cv. AL8/78</strain>
    </source>
</reference>
<organism evidence="2 3">
    <name type="scientific">Aegilops tauschii subsp. strangulata</name>
    <name type="common">Goatgrass</name>
    <dbReference type="NCBI Taxonomy" id="200361"/>
    <lineage>
        <taxon>Eukaryota</taxon>
        <taxon>Viridiplantae</taxon>
        <taxon>Streptophyta</taxon>
        <taxon>Embryophyta</taxon>
        <taxon>Tracheophyta</taxon>
        <taxon>Spermatophyta</taxon>
        <taxon>Magnoliopsida</taxon>
        <taxon>Liliopsida</taxon>
        <taxon>Poales</taxon>
        <taxon>Poaceae</taxon>
        <taxon>BOP clade</taxon>
        <taxon>Pooideae</taxon>
        <taxon>Triticodae</taxon>
        <taxon>Triticeae</taxon>
        <taxon>Triticinae</taxon>
        <taxon>Aegilops</taxon>
    </lineage>
</organism>
<feature type="chain" id="PRO_5019524721" description="Secreted protein" evidence="1">
    <location>
        <begin position="22"/>
        <end position="89"/>
    </location>
</feature>
<reference evidence="2" key="3">
    <citation type="journal article" date="2017" name="Nature">
        <title>Genome sequence of the progenitor of the wheat D genome Aegilops tauschii.</title>
        <authorList>
            <person name="Luo M.C."/>
            <person name="Gu Y.Q."/>
            <person name="Puiu D."/>
            <person name="Wang H."/>
            <person name="Twardziok S.O."/>
            <person name="Deal K.R."/>
            <person name="Huo N."/>
            <person name="Zhu T."/>
            <person name="Wang L."/>
            <person name="Wang Y."/>
            <person name="McGuire P.E."/>
            <person name="Liu S."/>
            <person name="Long H."/>
            <person name="Ramasamy R.K."/>
            <person name="Rodriguez J.C."/>
            <person name="Van S.L."/>
            <person name="Yuan L."/>
            <person name="Wang Z."/>
            <person name="Xia Z."/>
            <person name="Xiao L."/>
            <person name="Anderson O.D."/>
            <person name="Ouyang S."/>
            <person name="Liang Y."/>
            <person name="Zimin A.V."/>
            <person name="Pertea G."/>
            <person name="Qi P."/>
            <person name="Bennetzen J.L."/>
            <person name="Dai X."/>
            <person name="Dawson M.W."/>
            <person name="Muller H.G."/>
            <person name="Kugler K."/>
            <person name="Rivarola-Duarte L."/>
            <person name="Spannagl M."/>
            <person name="Mayer K.F.X."/>
            <person name="Lu F.H."/>
            <person name="Bevan M.W."/>
            <person name="Leroy P."/>
            <person name="Li P."/>
            <person name="You F.M."/>
            <person name="Sun Q."/>
            <person name="Liu Z."/>
            <person name="Lyons E."/>
            <person name="Wicker T."/>
            <person name="Salzberg S.L."/>
            <person name="Devos K.M."/>
            <person name="Dvorak J."/>
        </authorList>
    </citation>
    <scope>NUCLEOTIDE SEQUENCE [LARGE SCALE GENOMIC DNA]</scope>
    <source>
        <strain evidence="2">cv. AL8/78</strain>
    </source>
</reference>
<dbReference type="Proteomes" id="UP000015105">
    <property type="component" value="Chromosome 6D"/>
</dbReference>
<keyword evidence="3" id="KW-1185">Reference proteome</keyword>
<reference evidence="2" key="4">
    <citation type="submission" date="2019-03" db="UniProtKB">
        <authorList>
            <consortium name="EnsemblPlants"/>
        </authorList>
    </citation>
    <scope>IDENTIFICATION</scope>
</reference>
<sequence>MAVCFLDLFCTCCFLIPSPAAFHPVRNVPLPSYWICSLACPPFYHTALLRVYFILSSPVPSSASLPLASQMTVDSGPFPIPYCCVRATS</sequence>
<keyword evidence="1" id="KW-0732">Signal</keyword>
<evidence type="ECO:0000313" key="2">
    <source>
        <dbReference type="EnsemblPlants" id="AET6Gv20163800.6"/>
    </source>
</evidence>
<evidence type="ECO:0000313" key="3">
    <source>
        <dbReference type="Proteomes" id="UP000015105"/>
    </source>
</evidence>
<evidence type="ECO:0000256" key="1">
    <source>
        <dbReference type="SAM" id="SignalP"/>
    </source>
</evidence>
<dbReference type="EnsemblPlants" id="AET6Gv20163800.6">
    <property type="protein sequence ID" value="AET6Gv20163800.6"/>
    <property type="gene ID" value="AET6Gv20163800"/>
</dbReference>
<dbReference type="Gramene" id="AET6Gv20163800.6">
    <property type="protein sequence ID" value="AET6Gv20163800.6"/>
    <property type="gene ID" value="AET6Gv20163800"/>
</dbReference>
<reference evidence="3" key="2">
    <citation type="journal article" date="2017" name="Nat. Plants">
        <title>The Aegilops tauschii genome reveals multiple impacts of transposons.</title>
        <authorList>
            <person name="Zhao G."/>
            <person name="Zou C."/>
            <person name="Li K."/>
            <person name="Wang K."/>
            <person name="Li T."/>
            <person name="Gao L."/>
            <person name="Zhang X."/>
            <person name="Wang H."/>
            <person name="Yang Z."/>
            <person name="Liu X."/>
            <person name="Jiang W."/>
            <person name="Mao L."/>
            <person name="Kong X."/>
            <person name="Jiao Y."/>
            <person name="Jia J."/>
        </authorList>
    </citation>
    <scope>NUCLEOTIDE SEQUENCE [LARGE SCALE GENOMIC DNA]</scope>
    <source>
        <strain evidence="3">cv. AL8/78</strain>
    </source>
</reference>
<name>A0A453MZX0_AEGTS</name>
<reference evidence="2" key="5">
    <citation type="journal article" date="2021" name="G3 (Bethesda)">
        <title>Aegilops tauschii genome assembly Aet v5.0 features greater sequence contiguity and improved annotation.</title>
        <authorList>
            <person name="Wang L."/>
            <person name="Zhu T."/>
            <person name="Rodriguez J.C."/>
            <person name="Deal K.R."/>
            <person name="Dubcovsky J."/>
            <person name="McGuire P.E."/>
            <person name="Lux T."/>
            <person name="Spannagl M."/>
            <person name="Mayer K.F.X."/>
            <person name="Baldrich P."/>
            <person name="Meyers B.C."/>
            <person name="Huo N."/>
            <person name="Gu Y.Q."/>
            <person name="Zhou H."/>
            <person name="Devos K.M."/>
            <person name="Bennetzen J.L."/>
            <person name="Unver T."/>
            <person name="Budak H."/>
            <person name="Gulick P.J."/>
            <person name="Galiba G."/>
            <person name="Kalapos B."/>
            <person name="Nelson D.R."/>
            <person name="Li P."/>
            <person name="You F.M."/>
            <person name="Luo M.C."/>
            <person name="Dvorak J."/>
        </authorList>
    </citation>
    <scope>NUCLEOTIDE SEQUENCE [LARGE SCALE GENOMIC DNA]</scope>
    <source>
        <strain evidence="2">cv. AL8/78</strain>
    </source>
</reference>
<dbReference type="AlphaFoldDB" id="A0A453MZX0"/>
<protein>
    <recommendedName>
        <fullName evidence="4">Secreted protein</fullName>
    </recommendedName>
</protein>
<proteinExistence type="predicted"/>